<name>A0A1Q4V8B4_9ACTN</name>
<protein>
    <recommendedName>
        <fullName evidence="1">RES domain-containing protein</fullName>
    </recommendedName>
</protein>
<proteinExistence type="predicted"/>
<keyword evidence="3" id="KW-1185">Reference proteome</keyword>
<accession>A0A1Q4V8B4</accession>
<evidence type="ECO:0000259" key="1">
    <source>
        <dbReference type="SMART" id="SM00953"/>
    </source>
</evidence>
<reference evidence="2 3" key="1">
    <citation type="submission" date="2015-06" db="EMBL/GenBank/DDBJ databases">
        <title>Cloning and characterization of the uncialamcin biosynthetic gene cluster.</title>
        <authorList>
            <person name="Yan X."/>
            <person name="Huang T."/>
            <person name="Ge H."/>
            <person name="Shen B."/>
        </authorList>
    </citation>
    <scope>NUCLEOTIDE SEQUENCE [LARGE SCALE GENOMIC DNA]</scope>
    <source>
        <strain evidence="2 3">DCA2648</strain>
    </source>
</reference>
<dbReference type="RefSeq" id="WP_073788502.1">
    <property type="nucleotide sequence ID" value="NZ_CP109290.1"/>
</dbReference>
<dbReference type="AlphaFoldDB" id="A0A1Q4V8B4"/>
<dbReference type="STRING" id="1048205.AB852_15375"/>
<evidence type="ECO:0000313" key="2">
    <source>
        <dbReference type="EMBL" id="OKH94037.1"/>
    </source>
</evidence>
<organism evidence="2 3">
    <name type="scientific">Streptomyces uncialis</name>
    <dbReference type="NCBI Taxonomy" id="1048205"/>
    <lineage>
        <taxon>Bacteria</taxon>
        <taxon>Bacillati</taxon>
        <taxon>Actinomycetota</taxon>
        <taxon>Actinomycetes</taxon>
        <taxon>Kitasatosporales</taxon>
        <taxon>Streptomycetaceae</taxon>
        <taxon>Streptomyces</taxon>
    </lineage>
</organism>
<sequence>MPRYRPPAGLSGAPTEVQLAAGTRLYRVHAAHRAPEGFNPVPAHCLYGGGRFDSTACDRYGYLYAGLAAATAVCETLLRGIPFDPSGAPRLVPRVAVAGRRLSTLLLTTDVTLISLTTAQDLAAVHQDSWLVQTEAHEYPYTRDWAHWIRHHTGPGAQGLLWSSKREPGERTVILFEDRCPPDVLKAAAGDPVDFGTPHGEQWLNSVLQPYHVQLPPADGRP</sequence>
<dbReference type="InterPro" id="IPR014914">
    <property type="entry name" value="RES_dom"/>
</dbReference>
<gene>
    <name evidence="2" type="ORF">AB852_15375</name>
</gene>
<dbReference type="GeneID" id="96797005"/>
<feature type="domain" description="RES" evidence="1">
    <location>
        <begin position="42"/>
        <end position="188"/>
    </location>
</feature>
<dbReference type="Pfam" id="PF08808">
    <property type="entry name" value="RES"/>
    <property type="match status" value="1"/>
</dbReference>
<dbReference type="Proteomes" id="UP000186455">
    <property type="component" value="Unassembled WGS sequence"/>
</dbReference>
<comment type="caution">
    <text evidence="2">The sequence shown here is derived from an EMBL/GenBank/DDBJ whole genome shotgun (WGS) entry which is preliminary data.</text>
</comment>
<dbReference type="EMBL" id="LFBV01000003">
    <property type="protein sequence ID" value="OKH94037.1"/>
    <property type="molecule type" value="Genomic_DNA"/>
</dbReference>
<evidence type="ECO:0000313" key="3">
    <source>
        <dbReference type="Proteomes" id="UP000186455"/>
    </source>
</evidence>
<dbReference type="SMART" id="SM00953">
    <property type="entry name" value="RES"/>
    <property type="match status" value="1"/>
</dbReference>